<dbReference type="HOGENOM" id="CLU_084768_2_0_6"/>
<dbReference type="EMBL" id="CP000472">
    <property type="protein sequence ID" value="ACJ28657.1"/>
    <property type="molecule type" value="Genomic_DNA"/>
</dbReference>
<keyword evidence="1" id="KW-1133">Transmembrane helix</keyword>
<evidence type="ECO:0000256" key="1">
    <source>
        <dbReference type="SAM" id="Phobius"/>
    </source>
</evidence>
<reference evidence="2 3" key="1">
    <citation type="journal article" date="2008" name="PLoS ONE">
        <title>Environmental adaptation: genomic analysis of the piezotolerant and psychrotolerant deep-sea iron reducing bacterium Shewanella piezotolerans WP3.</title>
        <authorList>
            <person name="Wang F."/>
            <person name="Wang J."/>
            <person name="Jian H."/>
            <person name="Zhang B."/>
            <person name="Li S."/>
            <person name="Wang F."/>
            <person name="Zeng X."/>
            <person name="Gao L."/>
            <person name="Bartlett D.H."/>
            <person name="Yu J."/>
            <person name="Hu S."/>
            <person name="Xiao X."/>
        </authorList>
    </citation>
    <scope>NUCLEOTIDE SEQUENCE [LARGE SCALE GENOMIC DNA]</scope>
    <source>
        <strain evidence="3">WP3 / JCM 13877</strain>
    </source>
</reference>
<organism evidence="2 3">
    <name type="scientific">Shewanella piezotolerans (strain WP3 / JCM 13877)</name>
    <dbReference type="NCBI Taxonomy" id="225849"/>
    <lineage>
        <taxon>Bacteria</taxon>
        <taxon>Pseudomonadati</taxon>
        <taxon>Pseudomonadota</taxon>
        <taxon>Gammaproteobacteria</taxon>
        <taxon>Alteromonadales</taxon>
        <taxon>Shewanellaceae</taxon>
        <taxon>Shewanella</taxon>
    </lineage>
</organism>
<dbReference type="STRING" id="225849.swp_1898"/>
<dbReference type="SUPFAM" id="SSF49464">
    <property type="entry name" value="Carboxypeptidase regulatory domain-like"/>
    <property type="match status" value="1"/>
</dbReference>
<evidence type="ECO:0008006" key="4">
    <source>
        <dbReference type="Google" id="ProtNLM"/>
    </source>
</evidence>
<dbReference type="SUPFAM" id="SSF49503">
    <property type="entry name" value="Cupredoxins"/>
    <property type="match status" value="1"/>
</dbReference>
<gene>
    <name evidence="2" type="ordered locus">swp_1898</name>
</gene>
<dbReference type="AlphaFoldDB" id="B8CLK6"/>
<keyword evidence="1" id="KW-0812">Transmembrane</keyword>
<keyword evidence="1" id="KW-0472">Membrane</keyword>
<evidence type="ECO:0000313" key="3">
    <source>
        <dbReference type="Proteomes" id="UP000000753"/>
    </source>
</evidence>
<name>B8CLK6_SHEPW</name>
<dbReference type="InterPro" id="IPR008969">
    <property type="entry name" value="CarboxyPept-like_regulatory"/>
</dbReference>
<accession>B8CLK6</accession>
<proteinExistence type="predicted"/>
<protein>
    <recommendedName>
        <fullName evidence="4">Rhamnogalacturonan lyase domain-containing protein</fullName>
    </recommendedName>
</protein>
<dbReference type="eggNOG" id="COG3794">
    <property type="taxonomic scope" value="Bacteria"/>
</dbReference>
<keyword evidence="3" id="KW-1185">Reference proteome</keyword>
<dbReference type="InterPro" id="IPR008972">
    <property type="entry name" value="Cupredoxin"/>
</dbReference>
<feature type="transmembrane region" description="Helical" evidence="1">
    <location>
        <begin position="45"/>
        <end position="64"/>
    </location>
</feature>
<evidence type="ECO:0000313" key="2">
    <source>
        <dbReference type="EMBL" id="ACJ28657.1"/>
    </source>
</evidence>
<sequence>MATFRSSYSFSKIICNIFVVLPFSFPDQLIYHNRLKWNRNNMDVITRIFAVALFALCSLTVLLMQTSTRVFAAETAYVPLSKKVLIKVVDGNARAMDNMVVYLQAKELDNADNVLQGAQGVADPVEVHQKDKQFTPYITVVQKGHELQFVNDDDITHHIYSAIGPKRFSFKLRQDDATKTMVFDKTGQISMGCNIHDWMSGHILVVDTPYFSATRGNGIAELNGIPAGEYELIVWHPQLKSPNHRQVFKIRKNNKPLVFTATLNAEMGQVPEQKSLDDFEFLEGYE</sequence>
<dbReference type="KEGG" id="swp:swp_1898"/>
<dbReference type="Proteomes" id="UP000000753">
    <property type="component" value="Chromosome"/>
</dbReference>
<dbReference type="Gene3D" id="2.60.40.420">
    <property type="entry name" value="Cupredoxins - blue copper proteins"/>
    <property type="match status" value="1"/>
</dbReference>